<keyword evidence="4" id="KW-0540">Nuclease</keyword>
<dbReference type="NCBIfam" id="TIGR02578">
    <property type="entry name" value="cas_TM1811_Csm1"/>
    <property type="match status" value="1"/>
</dbReference>
<dbReference type="PANTHER" id="PTHR36528:SF1">
    <property type="entry name" value="CRISPR SYSTEM SINGLE-STRAND-SPECIFIC DEOXYRIBONUCLEASE CAS10_CSM1 (SUBTYPE III-A)"/>
    <property type="match status" value="1"/>
</dbReference>
<proteinExistence type="inferred from homology"/>
<evidence type="ECO:0000256" key="7">
    <source>
        <dbReference type="ARBA" id="ARBA00022801"/>
    </source>
</evidence>
<evidence type="ECO:0000256" key="6">
    <source>
        <dbReference type="ARBA" id="ARBA00022759"/>
    </source>
</evidence>
<dbReference type="RefSeq" id="WP_315743989.1">
    <property type="nucleotide sequence ID" value="NZ_JAVYAA010000001.1"/>
</dbReference>
<dbReference type="Proteomes" id="UP001250538">
    <property type="component" value="Unassembled WGS sequence"/>
</dbReference>
<dbReference type="GO" id="GO:0004527">
    <property type="term" value="F:exonuclease activity"/>
    <property type="evidence" value="ECO:0007669"/>
    <property type="project" value="UniProtKB-KW"/>
</dbReference>
<name>A0AAJ2JVU3_9BACL</name>
<dbReference type="Pfam" id="PF18211">
    <property type="entry name" value="Csm1_B"/>
    <property type="match status" value="1"/>
</dbReference>
<keyword evidence="5" id="KW-0547">Nucleotide-binding</keyword>
<keyword evidence="6" id="KW-0255">Endonuclease</keyword>
<dbReference type="EMBL" id="JAVYAA010000001">
    <property type="protein sequence ID" value="MDT8975800.1"/>
    <property type="molecule type" value="Genomic_DNA"/>
</dbReference>
<dbReference type="AlphaFoldDB" id="A0AAJ2JVU3"/>
<comment type="similarity">
    <text evidence="1">Belongs to the CRISPR-associated Cas10/Csm1 family.</text>
</comment>
<dbReference type="InterPro" id="IPR041062">
    <property type="entry name" value="Csm1_B"/>
</dbReference>
<evidence type="ECO:0000256" key="11">
    <source>
        <dbReference type="ARBA" id="ARBA00032922"/>
    </source>
</evidence>
<keyword evidence="10" id="KW-0051">Antiviral defense</keyword>
<evidence type="ECO:0000256" key="5">
    <source>
        <dbReference type="ARBA" id="ARBA00022741"/>
    </source>
</evidence>
<dbReference type="InterPro" id="IPR054767">
    <property type="entry name" value="Cas10-Cmr2_palm2"/>
</dbReference>
<evidence type="ECO:0000256" key="4">
    <source>
        <dbReference type="ARBA" id="ARBA00022722"/>
    </source>
</evidence>
<accession>A0AAJ2JVU3</accession>
<gene>
    <name evidence="13" type="ORF">RQP50_06050</name>
</gene>
<dbReference type="InterPro" id="IPR013408">
    <property type="entry name" value="Cas10/Csm1"/>
</dbReference>
<evidence type="ECO:0000259" key="12">
    <source>
        <dbReference type="PROSITE" id="PS50887"/>
    </source>
</evidence>
<comment type="caution">
    <text evidence="13">The sequence shown here is derived from an EMBL/GenBank/DDBJ whole genome shotgun (WGS) entry which is preliminary data.</text>
</comment>
<dbReference type="PANTHER" id="PTHR36528">
    <property type="entry name" value="CRISPR SYSTEM SINGLE-STRAND-SPECIFIC DEOXYRIBONUCLEASE CAS10/CSM1 (SUBTYPE III-A)"/>
    <property type="match status" value="1"/>
</dbReference>
<evidence type="ECO:0000313" key="13">
    <source>
        <dbReference type="EMBL" id="MDT8975800.1"/>
    </source>
</evidence>
<keyword evidence="7" id="KW-0378">Hydrolase</keyword>
<dbReference type="PROSITE" id="PS50887">
    <property type="entry name" value="GGDEF"/>
    <property type="match status" value="1"/>
</dbReference>
<feature type="domain" description="GGDEF" evidence="12">
    <location>
        <begin position="373"/>
        <end position="512"/>
    </location>
</feature>
<evidence type="ECO:0000256" key="2">
    <source>
        <dbReference type="ARBA" id="ARBA00014333"/>
    </source>
</evidence>
<keyword evidence="14" id="KW-1185">Reference proteome</keyword>
<organism evidence="13 14">
    <name type="scientific">Paenibacillus suaedae</name>
    <dbReference type="NCBI Taxonomy" id="3077233"/>
    <lineage>
        <taxon>Bacteria</taxon>
        <taxon>Bacillati</taxon>
        <taxon>Bacillota</taxon>
        <taxon>Bacilli</taxon>
        <taxon>Bacillales</taxon>
        <taxon>Paenibacillaceae</taxon>
        <taxon>Paenibacillus</taxon>
    </lineage>
</organism>
<keyword evidence="3" id="KW-0808">Transferase</keyword>
<dbReference type="InterPro" id="IPR043128">
    <property type="entry name" value="Rev_trsase/Diguanyl_cyclase"/>
</dbReference>
<keyword evidence="8" id="KW-0269">Exonuclease</keyword>
<sequence length="648" mass="74039">MQDDNSDWLRKWESLLEQPLVKVRSRLATVTLEEHTNQRSEESSMVIRPLTIAEVNRIRSNWEQFKQRPGSCRIDALLNWARKHVSNVATEATSYMSLFELLRVEAAIHEVDPQGKGFQLVLGDLSGIQPYLFAIARTGEEGIARRLRSRSFILGMLAQSASVSLTSRLGLSPACILMSTGGIFMLVLPRECLWQIWKADMDHYLFKTFQGELQLHMAGIEVQQGQVHSMSALISELHNRVQREKSRPFASMLQTTGEWSDKQWVHDISPVDDCSMELELGSRLPQAMGVQLVPGESDGGTVFKLWGNMEMHLLMPQSKSHPDAIWTEYWNDNAPQFIEAGWVQASSISNYVPTTDKQTMTFVEMAETSVGKKALGILKADIDHLGLLLSFGLKGCKNDYSLHEYMYISRNLHVFTSEIITAKIIEQFPKVYTVFSGGDDLFFIGPWSDMPEFALELNEQFRFYVEDNNSVTLSAALLFVSPKTPMASLAHIAEQSLSEAKDTANEIRLSKAYAEGRNQICLHGQIMEWEHLKKAWDKAKEWDTWLQHGGCTHSLMRKLLQLAEMRHAFTASGKVEGLRYQSMLAYTINRFSDLKGDTEAKRSQEACKRWLIQLRNRHAIEADTWWFLMPSIYRIFYFMQERGEKANE</sequence>
<dbReference type="InterPro" id="IPR000160">
    <property type="entry name" value="GGDEF_dom"/>
</dbReference>
<dbReference type="GO" id="GO:0005524">
    <property type="term" value="F:ATP binding"/>
    <property type="evidence" value="ECO:0007669"/>
    <property type="project" value="UniProtKB-KW"/>
</dbReference>
<evidence type="ECO:0000256" key="1">
    <source>
        <dbReference type="ARBA" id="ARBA00005700"/>
    </source>
</evidence>
<evidence type="ECO:0000313" key="14">
    <source>
        <dbReference type="Proteomes" id="UP001250538"/>
    </source>
</evidence>
<dbReference type="Gene3D" id="3.30.70.270">
    <property type="match status" value="1"/>
</dbReference>
<evidence type="ECO:0000256" key="3">
    <source>
        <dbReference type="ARBA" id="ARBA00022679"/>
    </source>
</evidence>
<dbReference type="GO" id="GO:0004519">
    <property type="term" value="F:endonuclease activity"/>
    <property type="evidence" value="ECO:0007669"/>
    <property type="project" value="UniProtKB-KW"/>
</dbReference>
<protein>
    <recommendedName>
        <fullName evidence="2">CRISPR system single-strand-specific deoxyribonuclease Cas10/Csm1 (subtype III-A)</fullName>
    </recommendedName>
    <alternativeName>
        <fullName evidence="11">Cyclic oligoadenylate synthase</fullName>
    </alternativeName>
</protein>
<evidence type="ECO:0000256" key="10">
    <source>
        <dbReference type="ARBA" id="ARBA00023118"/>
    </source>
</evidence>
<dbReference type="InterPro" id="IPR052117">
    <property type="entry name" value="Cas10/Csm1_subtype-III-A"/>
</dbReference>
<dbReference type="GO" id="GO:0051607">
    <property type="term" value="P:defense response to virus"/>
    <property type="evidence" value="ECO:0007669"/>
    <property type="project" value="UniProtKB-KW"/>
</dbReference>
<dbReference type="GO" id="GO:0016740">
    <property type="term" value="F:transferase activity"/>
    <property type="evidence" value="ECO:0007669"/>
    <property type="project" value="UniProtKB-KW"/>
</dbReference>
<evidence type="ECO:0000256" key="9">
    <source>
        <dbReference type="ARBA" id="ARBA00022840"/>
    </source>
</evidence>
<reference evidence="14" key="1">
    <citation type="submission" date="2023-09" db="EMBL/GenBank/DDBJ databases">
        <title>Paenibacillus sp. chi10 Genome sequencing and assembly.</title>
        <authorList>
            <person name="Kim I."/>
        </authorList>
    </citation>
    <scope>NUCLEOTIDE SEQUENCE [LARGE SCALE GENOMIC DNA]</scope>
    <source>
        <strain evidence="14">chi10</strain>
    </source>
</reference>
<keyword evidence="9" id="KW-0067">ATP-binding</keyword>
<dbReference type="Pfam" id="PF22335">
    <property type="entry name" value="Cas10-Cmr2_palm2"/>
    <property type="match status" value="1"/>
</dbReference>
<evidence type="ECO:0000256" key="8">
    <source>
        <dbReference type="ARBA" id="ARBA00022839"/>
    </source>
</evidence>